<evidence type="ECO:0000256" key="1">
    <source>
        <dbReference type="SAM" id="SignalP"/>
    </source>
</evidence>
<dbReference type="PROSITE" id="PS51257">
    <property type="entry name" value="PROKAR_LIPOPROTEIN"/>
    <property type="match status" value="1"/>
</dbReference>
<keyword evidence="1" id="KW-0732">Signal</keyword>
<evidence type="ECO:0000313" key="3">
    <source>
        <dbReference type="Proteomes" id="UP001232148"/>
    </source>
</evidence>
<name>A0AAD9HI35_9PEZI</name>
<organism evidence="2 3">
    <name type="scientific">Colletotrichum zoysiae</name>
    <dbReference type="NCBI Taxonomy" id="1216348"/>
    <lineage>
        <taxon>Eukaryota</taxon>
        <taxon>Fungi</taxon>
        <taxon>Dikarya</taxon>
        <taxon>Ascomycota</taxon>
        <taxon>Pezizomycotina</taxon>
        <taxon>Sordariomycetes</taxon>
        <taxon>Hypocreomycetidae</taxon>
        <taxon>Glomerellales</taxon>
        <taxon>Glomerellaceae</taxon>
        <taxon>Colletotrichum</taxon>
        <taxon>Colletotrichum graminicola species complex</taxon>
    </lineage>
</organism>
<evidence type="ECO:0008006" key="4">
    <source>
        <dbReference type="Google" id="ProtNLM"/>
    </source>
</evidence>
<reference evidence="2" key="1">
    <citation type="submission" date="2021-06" db="EMBL/GenBank/DDBJ databases">
        <title>Comparative genomics, transcriptomics and evolutionary studies reveal genomic signatures of adaptation to plant cell wall in hemibiotrophic fungi.</title>
        <authorList>
            <consortium name="DOE Joint Genome Institute"/>
            <person name="Baroncelli R."/>
            <person name="Diaz J.F."/>
            <person name="Benocci T."/>
            <person name="Peng M."/>
            <person name="Battaglia E."/>
            <person name="Haridas S."/>
            <person name="Andreopoulos W."/>
            <person name="Labutti K."/>
            <person name="Pangilinan J."/>
            <person name="Floch G.L."/>
            <person name="Makela M.R."/>
            <person name="Henrissat B."/>
            <person name="Grigoriev I.V."/>
            <person name="Crouch J.A."/>
            <person name="De Vries R.P."/>
            <person name="Sukno S.A."/>
            <person name="Thon M.R."/>
        </authorList>
    </citation>
    <scope>NUCLEOTIDE SEQUENCE</scope>
    <source>
        <strain evidence="2">MAFF235873</strain>
    </source>
</reference>
<sequence length="208" mass="22965">MKLLFNTILLITTFFLSSVLSCSRIPLPLGKIPLAEGNKAYTVIKDPSSRAANRRYVYTRGYEDGKSPVLMADIDIAGRKITVKNAYNGRDATPNHIYLNDMLKALWENDGGRLQNLRSIEFSQVVNLKSQVAFVKIRKRLGLAKGASFVIKEPAAKGAAALNKSQAKKVAASWEDLFQSPFGKVARRMANEGGNTVDQFETRDARLG</sequence>
<dbReference type="EMBL" id="MU842867">
    <property type="protein sequence ID" value="KAK2029238.1"/>
    <property type="molecule type" value="Genomic_DNA"/>
</dbReference>
<dbReference type="Proteomes" id="UP001232148">
    <property type="component" value="Unassembled WGS sequence"/>
</dbReference>
<feature type="chain" id="PRO_5042101181" description="Lipoprotein" evidence="1">
    <location>
        <begin position="22"/>
        <end position="208"/>
    </location>
</feature>
<accession>A0AAD9HI35</accession>
<proteinExistence type="predicted"/>
<protein>
    <recommendedName>
        <fullName evidence="4">Lipoprotein</fullName>
    </recommendedName>
</protein>
<comment type="caution">
    <text evidence="2">The sequence shown here is derived from an EMBL/GenBank/DDBJ whole genome shotgun (WGS) entry which is preliminary data.</text>
</comment>
<feature type="signal peptide" evidence="1">
    <location>
        <begin position="1"/>
        <end position="21"/>
    </location>
</feature>
<keyword evidence="3" id="KW-1185">Reference proteome</keyword>
<gene>
    <name evidence="2" type="ORF">LX32DRAFT_652550</name>
</gene>
<evidence type="ECO:0000313" key="2">
    <source>
        <dbReference type="EMBL" id="KAK2029238.1"/>
    </source>
</evidence>
<dbReference type="AlphaFoldDB" id="A0AAD9HI35"/>